<dbReference type="VEuPathDB" id="VectorBase:GAUT046053"/>
<protein>
    <submittedName>
        <fullName evidence="1">Uncharacterized protein</fullName>
    </submittedName>
</protein>
<evidence type="ECO:0000313" key="1">
    <source>
        <dbReference type="EnsemblMetazoa" id="GAUT046053-PA"/>
    </source>
</evidence>
<sequence length="109" mass="11814">MNTIYVAFDQAFLRIGSKTSHIAATIPDSSPKVQPGFSCFIASTVSRKNIEYADTGLVGSIGSQALPLLTFVANFACSRDATALLVGVEIITYRCSCVRHVFFSINFKK</sequence>
<dbReference type="AlphaFoldDB" id="A0A1A9VSJ1"/>
<proteinExistence type="predicted"/>
<dbReference type="Proteomes" id="UP000078200">
    <property type="component" value="Unassembled WGS sequence"/>
</dbReference>
<reference evidence="1" key="1">
    <citation type="submission" date="2020-05" db="UniProtKB">
        <authorList>
            <consortium name="EnsemblMetazoa"/>
        </authorList>
    </citation>
    <scope>IDENTIFICATION</scope>
    <source>
        <strain evidence="1">TTRI</strain>
    </source>
</reference>
<accession>A0A1A9VSJ1</accession>
<evidence type="ECO:0000313" key="2">
    <source>
        <dbReference type="Proteomes" id="UP000078200"/>
    </source>
</evidence>
<organism evidence="1 2">
    <name type="scientific">Glossina austeni</name>
    <name type="common">Savannah tsetse fly</name>
    <dbReference type="NCBI Taxonomy" id="7395"/>
    <lineage>
        <taxon>Eukaryota</taxon>
        <taxon>Metazoa</taxon>
        <taxon>Ecdysozoa</taxon>
        <taxon>Arthropoda</taxon>
        <taxon>Hexapoda</taxon>
        <taxon>Insecta</taxon>
        <taxon>Pterygota</taxon>
        <taxon>Neoptera</taxon>
        <taxon>Endopterygota</taxon>
        <taxon>Diptera</taxon>
        <taxon>Brachycera</taxon>
        <taxon>Muscomorpha</taxon>
        <taxon>Hippoboscoidea</taxon>
        <taxon>Glossinidae</taxon>
        <taxon>Glossina</taxon>
    </lineage>
</organism>
<dbReference type="EnsemblMetazoa" id="GAUT046053-RA">
    <property type="protein sequence ID" value="GAUT046053-PA"/>
    <property type="gene ID" value="GAUT046053"/>
</dbReference>
<keyword evidence="2" id="KW-1185">Reference proteome</keyword>
<name>A0A1A9VSJ1_GLOAU</name>